<evidence type="ECO:0000259" key="20">
    <source>
        <dbReference type="PROSITE" id="PS50994"/>
    </source>
</evidence>
<keyword evidence="22" id="KW-1185">Reference proteome</keyword>
<evidence type="ECO:0000256" key="9">
    <source>
        <dbReference type="ARBA" id="ARBA00022801"/>
    </source>
</evidence>
<dbReference type="SUPFAM" id="SSF50630">
    <property type="entry name" value="Acid proteases"/>
    <property type="match status" value="1"/>
</dbReference>
<reference evidence="21 22" key="1">
    <citation type="journal article" date="2021" name="bioRxiv">
        <title>The Gossypium anomalum genome as a resource for cotton improvement and evolutionary analysis of hybrid incompatibility.</title>
        <authorList>
            <person name="Grover C.E."/>
            <person name="Yuan D."/>
            <person name="Arick M.A."/>
            <person name="Miller E.R."/>
            <person name="Hu G."/>
            <person name="Peterson D.G."/>
            <person name="Wendel J.F."/>
            <person name="Udall J.A."/>
        </authorList>
    </citation>
    <scope>NUCLEOTIDE SEQUENCE [LARGE SCALE GENOMIC DNA]</scope>
    <source>
        <strain evidence="21">JFW-Udall</strain>
        <tissue evidence="21">Leaf</tissue>
    </source>
</reference>
<dbReference type="InterPro" id="IPR016197">
    <property type="entry name" value="Chromo-like_dom_sf"/>
</dbReference>
<protein>
    <recommendedName>
        <fullName evidence="1">RNA-directed DNA polymerase</fullName>
        <ecNumber evidence="1">2.7.7.49</ecNumber>
    </recommendedName>
</protein>
<evidence type="ECO:0000256" key="15">
    <source>
        <dbReference type="ARBA" id="ARBA00023172"/>
    </source>
</evidence>
<dbReference type="PROSITE" id="PS50158">
    <property type="entry name" value="ZF_CCHC"/>
    <property type="match status" value="1"/>
</dbReference>
<dbReference type="PANTHER" id="PTHR37984:SF5">
    <property type="entry name" value="PROTEIN NYNRIN-LIKE"/>
    <property type="match status" value="1"/>
</dbReference>
<dbReference type="InterPro" id="IPR043502">
    <property type="entry name" value="DNA/RNA_pol_sf"/>
</dbReference>
<dbReference type="CDD" id="cd01647">
    <property type="entry name" value="RT_LTR"/>
    <property type="match status" value="1"/>
</dbReference>
<dbReference type="Gene3D" id="3.10.10.10">
    <property type="entry name" value="HIV Type 1 Reverse Transcriptase, subunit A, domain 1"/>
    <property type="match status" value="2"/>
</dbReference>
<evidence type="ECO:0000256" key="4">
    <source>
        <dbReference type="ARBA" id="ARBA00022695"/>
    </source>
</evidence>
<dbReference type="Gene3D" id="1.10.340.70">
    <property type="match status" value="1"/>
</dbReference>
<dbReference type="InterPro" id="IPR012337">
    <property type="entry name" value="RNaseH-like_sf"/>
</dbReference>
<dbReference type="InterPro" id="IPR021109">
    <property type="entry name" value="Peptidase_aspartic_dom_sf"/>
</dbReference>
<evidence type="ECO:0000256" key="2">
    <source>
        <dbReference type="ARBA" id="ARBA00022670"/>
    </source>
</evidence>
<evidence type="ECO:0000313" key="22">
    <source>
        <dbReference type="Proteomes" id="UP000701853"/>
    </source>
</evidence>
<dbReference type="InterPro" id="IPR043128">
    <property type="entry name" value="Rev_trsase/Diguanyl_cyclase"/>
</dbReference>
<evidence type="ECO:0000256" key="10">
    <source>
        <dbReference type="ARBA" id="ARBA00022842"/>
    </source>
</evidence>
<feature type="region of interest" description="Disordered" evidence="17">
    <location>
        <begin position="638"/>
        <end position="697"/>
    </location>
</feature>
<evidence type="ECO:0000256" key="3">
    <source>
        <dbReference type="ARBA" id="ARBA00022679"/>
    </source>
</evidence>
<organism evidence="21 22">
    <name type="scientific">Gossypium anomalum</name>
    <dbReference type="NCBI Taxonomy" id="47600"/>
    <lineage>
        <taxon>Eukaryota</taxon>
        <taxon>Viridiplantae</taxon>
        <taxon>Streptophyta</taxon>
        <taxon>Embryophyta</taxon>
        <taxon>Tracheophyta</taxon>
        <taxon>Spermatophyta</taxon>
        <taxon>Magnoliopsida</taxon>
        <taxon>eudicotyledons</taxon>
        <taxon>Gunneridae</taxon>
        <taxon>Pentapetalae</taxon>
        <taxon>rosids</taxon>
        <taxon>malvids</taxon>
        <taxon>Malvales</taxon>
        <taxon>Malvaceae</taxon>
        <taxon>Malvoideae</taxon>
        <taxon>Gossypium</taxon>
    </lineage>
</organism>
<dbReference type="InterPro" id="IPR036397">
    <property type="entry name" value="RNaseH_sf"/>
</dbReference>
<dbReference type="GO" id="GO:0003964">
    <property type="term" value="F:RNA-directed DNA polymerase activity"/>
    <property type="evidence" value="ECO:0007669"/>
    <property type="project" value="UniProtKB-KW"/>
</dbReference>
<keyword evidence="15" id="KW-0233">DNA recombination</keyword>
<dbReference type="GO" id="GO:0008270">
    <property type="term" value="F:zinc ion binding"/>
    <property type="evidence" value="ECO:0007669"/>
    <property type="project" value="UniProtKB-KW"/>
</dbReference>
<dbReference type="GO" id="GO:0004519">
    <property type="term" value="F:endonuclease activity"/>
    <property type="evidence" value="ECO:0007669"/>
    <property type="project" value="UniProtKB-KW"/>
</dbReference>
<gene>
    <name evidence="21" type="ORF">CXB51_026618</name>
</gene>
<feature type="compositionally biased region" description="Basic and acidic residues" evidence="17">
    <location>
        <begin position="767"/>
        <end position="779"/>
    </location>
</feature>
<keyword evidence="13" id="KW-0239">DNA-directed DNA polymerase</keyword>
<dbReference type="SUPFAM" id="SSF56672">
    <property type="entry name" value="DNA/RNA polymerases"/>
    <property type="match status" value="2"/>
</dbReference>
<dbReference type="Proteomes" id="UP000701853">
    <property type="component" value="Chromosome 10"/>
</dbReference>
<dbReference type="FunFam" id="3.30.70.270:FF:000020">
    <property type="entry name" value="Transposon Tf2-6 polyprotein-like Protein"/>
    <property type="match status" value="1"/>
</dbReference>
<dbReference type="InterPro" id="IPR001584">
    <property type="entry name" value="Integrase_cat-core"/>
</dbReference>
<keyword evidence="2" id="KW-0645">Protease</keyword>
<proteinExistence type="predicted"/>
<keyword evidence="8" id="KW-0255">Endonuclease</keyword>
<evidence type="ECO:0000256" key="14">
    <source>
        <dbReference type="ARBA" id="ARBA00023125"/>
    </source>
</evidence>
<dbReference type="OrthoDB" id="415724at2759"/>
<keyword evidence="14" id="KW-0238">DNA-binding</keyword>
<dbReference type="Pfam" id="PF17921">
    <property type="entry name" value="Integrase_H2C2"/>
    <property type="match status" value="1"/>
</dbReference>
<dbReference type="InterPro" id="IPR056924">
    <property type="entry name" value="SH3_Tf2-1"/>
</dbReference>
<evidence type="ECO:0000256" key="7">
    <source>
        <dbReference type="ARBA" id="ARBA00022750"/>
    </source>
</evidence>
<dbReference type="InterPro" id="IPR041588">
    <property type="entry name" value="Integrase_H2C2"/>
</dbReference>
<feature type="domain" description="CCHC-type" evidence="18">
    <location>
        <begin position="718"/>
        <end position="731"/>
    </location>
</feature>
<evidence type="ECO:0000256" key="11">
    <source>
        <dbReference type="ARBA" id="ARBA00022908"/>
    </source>
</evidence>
<dbReference type="InterPro" id="IPR041373">
    <property type="entry name" value="RT_RNaseH"/>
</dbReference>
<keyword evidence="5" id="KW-0540">Nuclease</keyword>
<dbReference type="Pfam" id="PF03732">
    <property type="entry name" value="Retrotrans_gag"/>
    <property type="match status" value="1"/>
</dbReference>
<dbReference type="Pfam" id="PF24626">
    <property type="entry name" value="SH3_Tf2-1"/>
    <property type="match status" value="1"/>
</dbReference>
<dbReference type="GO" id="GO:0006508">
    <property type="term" value="P:proteolysis"/>
    <property type="evidence" value="ECO:0007669"/>
    <property type="project" value="UniProtKB-KW"/>
</dbReference>
<keyword evidence="9" id="KW-0378">Hydrolase</keyword>
<dbReference type="GO" id="GO:0015074">
    <property type="term" value="P:DNA integration"/>
    <property type="evidence" value="ECO:0007669"/>
    <property type="project" value="UniProtKB-KW"/>
</dbReference>
<keyword evidence="6" id="KW-0479">Metal-binding</keyword>
<sequence>MDQQELENNLLTLWGKELPSNLHPRLKCMRGEKNDCFWYASKYTLRHKYAKSQLFQLLIETPQDCEGSQGHNIVGFSARIGQVQVIVLVDSRSTHKFLDSRMAKRLNIPGSSFSTDFLILPVKGCDLVLGIQWLLSLSFIIWIFSSLRMQFDYYGQTHVLQGIFLGSLQLLSGDHRIPLIVEIQVVKVRPYKYPAIQKAEIEKLVQEMLQVGVIKDSNNPFASPIVMVKKKDGSWRLFIDYRQLNQLTIKDSVLQGFVRTPEIPKRSFATSKGEPALKSIEGQPRIREKLKSRNSQPELVQKDTRAFKPAAQTELSLEGLLSQFYDLGLVHKDVFAGLLIGLINHFARHPSDSEVPKSKSTTLSKLFVMDPDPNRAIVDDVESVAPAPAQETAPMNSQPVASNQNDEARQAFYSVMNDWFNQYIRTNTAIPQPPLPTNTPPAPAVPPVTDQMRLNKPPVDRIRKHGATEFKATDSDDAEQAEFWLDNTIRVLDELSCTPDECLKCAISLLRDSAYYWWNTLISVVPRERVTWEFFQTEFRKKYISQRFIDQKRKEFLELKQGSMSVTDYERKFVRLSRYARECISSEDVMCKRFEEGLNEDIKLFVGILEIREFVVLVERACKAEELSKEKRRADLGAREFRKRSSGKPFHQSSKKFRDDPNKSKNTSGFSGRDRNRPPMSTRATSVASVGNDRQDRSDCQYCGKWHSGSCRVRDRSCFKCGSTDHFIKDCLRLSGQNVNQSEKLNNTTARGRPPRNPGNTSGGQRGPKDTTTKSEARAPARAYAIRAREDASSPDVITGTFTLLDTNVIALIDPGSTHSYICETLASSKTLPVESTEFVIRVSNPLGRYVLVDQVCKKCPLIIRGSCFPANLILLPFDEFDVILGMDWLTLHDAIVNCKRKTIDLRCVNNEIIRVESTDLNRLPTVISLMLAQKCVRKGCETYLAYVLDGKELEKKPESVPVVCEYLDVFPEELPGLPPVREVEFGIELVPGTTPISITPYRMAPTELKELKAQLQELTDKGFARPSFSPWGAPVLFVKKKDGTMRLCIDYRQLNKVTIKNKYPLPRIDDLFDQLKGASVFSKIDLRSGYYQLRVRDSNIPKTAFRTRYGHYEFLVMPFGLTNAPAVFMDLMNRIFRQYLDRFVVVFIDDILVYSRNETEHAEHLRLVLRILRDKQLYAKFSKCEFWLREVSFLGHVVSASGIRVDPSKISAILNWKPPRNITEVRSFLGLAGYYRRFVKGFSMIAGPMTKLLQKDVKFDWSEKCQKSFDQLKTYLTEAPVLVQPESSKEFVIYSDASLLGLGCVLMQEGRVVAYASRQLKPHEKNYPTHDLELAAIVFALKIWRHYLFGERCHVFSDHKSLKYLMTQRELNLRQRRWLELLKDYELVIDYHPGKANVVADALSRKSLFALRAMNVHLSILSDNVLVAELKAKPLLIHQIREAQKIDEELAAKRAECVPNTESEFQLDEDDCLRFRSRLCVPRNAELISIILNEAHCSRMSLHPGSTKMYNDLRRQFWWHGMKRDISDFVSKCLICQQVKAEHQDRVTMDFVAGLPLSTSKKDAILVVVDRLTKSAHFIPVRTDFSLDKLAELYVSQIVRLHGVPISIVSDRDPRFTSRFWKKLQEALGTKLHFSTAFHPQTDGQSERIIQILEDMLRCCILEFDGSWERYLPLIEFAYNNSFQSSIKMAPYEALYGRKCRTPLFWTELSESKIFGVDLIKDAEQKVKVISESLKAAADRQKSYADLKRKDIEYQVGDKVFLKVSPWKRVLRFGRKGKLSPRFIGPYEISERIGPVAYRLILPPELEKIHNVFHVSMLRRYRSDPSHIISPSEIEIHSDLSYEEEPIRILAREVKELRNKKVPLVKVLWLKHGIEEATWETENSMRERYPNLFIGKIFGDENSLCGGVL</sequence>
<dbReference type="InterPro" id="IPR000477">
    <property type="entry name" value="RT_dom"/>
</dbReference>
<dbReference type="FunFam" id="3.10.20.370:FF:000001">
    <property type="entry name" value="Retrovirus-related Pol polyprotein from transposon 17.6-like protein"/>
    <property type="match status" value="1"/>
</dbReference>
<evidence type="ECO:0000256" key="12">
    <source>
        <dbReference type="ARBA" id="ARBA00022918"/>
    </source>
</evidence>
<dbReference type="Pfam" id="PF08284">
    <property type="entry name" value="RVP_2"/>
    <property type="match status" value="1"/>
</dbReference>
<name>A0A8J6CRC3_9ROSI</name>
<dbReference type="Pfam" id="PF00078">
    <property type="entry name" value="RVT_1"/>
    <property type="match status" value="1"/>
</dbReference>
<keyword evidence="10" id="KW-0460">Magnesium</keyword>
<evidence type="ECO:0000313" key="21">
    <source>
        <dbReference type="EMBL" id="KAG8481749.1"/>
    </source>
</evidence>
<evidence type="ECO:0000256" key="16">
    <source>
        <dbReference type="PROSITE-ProRule" id="PRU00047"/>
    </source>
</evidence>
<evidence type="ECO:0000256" key="17">
    <source>
        <dbReference type="SAM" id="MobiDB-lite"/>
    </source>
</evidence>
<dbReference type="InterPro" id="IPR001878">
    <property type="entry name" value="Znf_CCHC"/>
</dbReference>
<dbReference type="Gene3D" id="3.30.420.10">
    <property type="entry name" value="Ribonuclease H-like superfamily/Ribonuclease H"/>
    <property type="match status" value="1"/>
</dbReference>
<dbReference type="GO" id="GO:0004190">
    <property type="term" value="F:aspartic-type endopeptidase activity"/>
    <property type="evidence" value="ECO:0007669"/>
    <property type="project" value="UniProtKB-KW"/>
</dbReference>
<accession>A0A8J6CRC3</accession>
<keyword evidence="16" id="KW-0862">Zinc</keyword>
<dbReference type="EMBL" id="JAHUZN010000010">
    <property type="protein sequence ID" value="KAG8481749.1"/>
    <property type="molecule type" value="Genomic_DNA"/>
</dbReference>
<feature type="domain" description="Reverse transcriptase" evidence="19">
    <location>
        <begin position="1020"/>
        <end position="1199"/>
    </location>
</feature>
<evidence type="ECO:0000259" key="18">
    <source>
        <dbReference type="PROSITE" id="PS50158"/>
    </source>
</evidence>
<comment type="caution">
    <text evidence="21">The sequence shown here is derived from an EMBL/GenBank/DDBJ whole genome shotgun (WGS) entry which is preliminary data.</text>
</comment>
<dbReference type="SUPFAM" id="SSF53098">
    <property type="entry name" value="Ribonuclease H-like"/>
    <property type="match status" value="1"/>
</dbReference>
<keyword evidence="3" id="KW-0808">Transferase</keyword>
<keyword evidence="16" id="KW-0863">Zinc-finger</keyword>
<dbReference type="Gene3D" id="3.30.70.270">
    <property type="match status" value="2"/>
</dbReference>
<keyword evidence="12" id="KW-0695">RNA-directed DNA polymerase</keyword>
<dbReference type="CDD" id="cd09274">
    <property type="entry name" value="RNase_HI_RT_Ty3"/>
    <property type="match status" value="1"/>
</dbReference>
<keyword evidence="4" id="KW-0548">Nucleotidyltransferase</keyword>
<evidence type="ECO:0000259" key="19">
    <source>
        <dbReference type="PROSITE" id="PS50878"/>
    </source>
</evidence>
<feature type="region of interest" description="Disordered" evidence="17">
    <location>
        <begin position="742"/>
        <end position="781"/>
    </location>
</feature>
<dbReference type="GO" id="GO:0003887">
    <property type="term" value="F:DNA-directed DNA polymerase activity"/>
    <property type="evidence" value="ECO:0007669"/>
    <property type="project" value="UniProtKB-KW"/>
</dbReference>
<dbReference type="InterPro" id="IPR050951">
    <property type="entry name" value="Retrovirus_Pol_polyprotein"/>
</dbReference>
<dbReference type="GO" id="GO:0006310">
    <property type="term" value="P:DNA recombination"/>
    <property type="evidence" value="ECO:0007669"/>
    <property type="project" value="UniProtKB-KW"/>
</dbReference>
<evidence type="ECO:0000256" key="8">
    <source>
        <dbReference type="ARBA" id="ARBA00022759"/>
    </source>
</evidence>
<dbReference type="Gene3D" id="2.40.70.10">
    <property type="entry name" value="Acid Proteases"/>
    <property type="match status" value="1"/>
</dbReference>
<dbReference type="PROSITE" id="PS50878">
    <property type="entry name" value="RT_POL"/>
    <property type="match status" value="1"/>
</dbReference>
<dbReference type="Gene3D" id="4.10.60.10">
    <property type="entry name" value="Zinc finger, CCHC-type"/>
    <property type="match status" value="1"/>
</dbReference>
<keyword evidence="7" id="KW-0064">Aspartyl protease</keyword>
<evidence type="ECO:0000256" key="5">
    <source>
        <dbReference type="ARBA" id="ARBA00022722"/>
    </source>
</evidence>
<keyword evidence="11" id="KW-0229">DNA integration</keyword>
<dbReference type="InterPro" id="IPR005162">
    <property type="entry name" value="Retrotrans_gag_dom"/>
</dbReference>
<evidence type="ECO:0000256" key="13">
    <source>
        <dbReference type="ARBA" id="ARBA00022932"/>
    </source>
</evidence>
<dbReference type="GO" id="GO:0003677">
    <property type="term" value="F:DNA binding"/>
    <property type="evidence" value="ECO:0007669"/>
    <property type="project" value="UniProtKB-KW"/>
</dbReference>
<dbReference type="PROSITE" id="PS50994">
    <property type="entry name" value="INTEGRASE"/>
    <property type="match status" value="1"/>
</dbReference>
<dbReference type="PANTHER" id="PTHR37984">
    <property type="entry name" value="PROTEIN CBG26694"/>
    <property type="match status" value="1"/>
</dbReference>
<dbReference type="Pfam" id="PF17917">
    <property type="entry name" value="RT_RNaseH"/>
    <property type="match status" value="1"/>
</dbReference>
<feature type="domain" description="Integrase catalytic" evidence="20">
    <location>
        <begin position="1540"/>
        <end position="1700"/>
    </location>
</feature>
<dbReference type="EC" id="2.7.7.49" evidence="1"/>
<evidence type="ECO:0000256" key="6">
    <source>
        <dbReference type="ARBA" id="ARBA00022723"/>
    </source>
</evidence>
<dbReference type="SUPFAM" id="SSF54160">
    <property type="entry name" value="Chromo domain-like"/>
    <property type="match status" value="1"/>
</dbReference>
<dbReference type="CDD" id="cd00303">
    <property type="entry name" value="retropepsin_like"/>
    <property type="match status" value="2"/>
</dbReference>
<dbReference type="Gene3D" id="3.10.20.370">
    <property type="match status" value="1"/>
</dbReference>
<evidence type="ECO:0000256" key="1">
    <source>
        <dbReference type="ARBA" id="ARBA00012493"/>
    </source>
</evidence>